<evidence type="ECO:0000313" key="3">
    <source>
        <dbReference type="Proteomes" id="UP000324222"/>
    </source>
</evidence>
<sequence>MDIKRRQCKNCLPDQRQSQNQNLQETGRLGCPTCRSLRLAASLLQRFLKGDEEEERGQQRSGRLGGSAPDTDASLQPEPCPTCRLLETGGFPLITSYSNDFLKATKR</sequence>
<protein>
    <submittedName>
        <fullName evidence="2">Uncharacterized protein</fullName>
    </submittedName>
</protein>
<proteinExistence type="predicted"/>
<evidence type="ECO:0000256" key="1">
    <source>
        <dbReference type="SAM" id="MobiDB-lite"/>
    </source>
</evidence>
<feature type="region of interest" description="Disordered" evidence="1">
    <location>
        <begin position="1"/>
        <end position="29"/>
    </location>
</feature>
<dbReference type="AlphaFoldDB" id="A0A5B7I613"/>
<feature type="compositionally biased region" description="Polar residues" evidence="1">
    <location>
        <begin position="15"/>
        <end position="25"/>
    </location>
</feature>
<gene>
    <name evidence="2" type="ORF">E2C01_071808</name>
</gene>
<evidence type="ECO:0000313" key="2">
    <source>
        <dbReference type="EMBL" id="MPC77356.1"/>
    </source>
</evidence>
<feature type="region of interest" description="Disordered" evidence="1">
    <location>
        <begin position="49"/>
        <end position="79"/>
    </location>
</feature>
<dbReference type="Proteomes" id="UP000324222">
    <property type="component" value="Unassembled WGS sequence"/>
</dbReference>
<dbReference type="EMBL" id="VSRR010045667">
    <property type="protein sequence ID" value="MPC77356.1"/>
    <property type="molecule type" value="Genomic_DNA"/>
</dbReference>
<organism evidence="2 3">
    <name type="scientific">Portunus trituberculatus</name>
    <name type="common">Swimming crab</name>
    <name type="synonym">Neptunus trituberculatus</name>
    <dbReference type="NCBI Taxonomy" id="210409"/>
    <lineage>
        <taxon>Eukaryota</taxon>
        <taxon>Metazoa</taxon>
        <taxon>Ecdysozoa</taxon>
        <taxon>Arthropoda</taxon>
        <taxon>Crustacea</taxon>
        <taxon>Multicrustacea</taxon>
        <taxon>Malacostraca</taxon>
        <taxon>Eumalacostraca</taxon>
        <taxon>Eucarida</taxon>
        <taxon>Decapoda</taxon>
        <taxon>Pleocyemata</taxon>
        <taxon>Brachyura</taxon>
        <taxon>Eubrachyura</taxon>
        <taxon>Portunoidea</taxon>
        <taxon>Portunidae</taxon>
        <taxon>Portuninae</taxon>
        <taxon>Portunus</taxon>
    </lineage>
</organism>
<comment type="caution">
    <text evidence="2">The sequence shown here is derived from an EMBL/GenBank/DDBJ whole genome shotgun (WGS) entry which is preliminary data.</text>
</comment>
<name>A0A5B7I613_PORTR</name>
<keyword evidence="3" id="KW-1185">Reference proteome</keyword>
<accession>A0A5B7I613</accession>
<reference evidence="2 3" key="1">
    <citation type="submission" date="2019-05" db="EMBL/GenBank/DDBJ databases">
        <title>Another draft genome of Portunus trituberculatus and its Hox gene families provides insights of decapod evolution.</title>
        <authorList>
            <person name="Jeong J.-H."/>
            <person name="Song I."/>
            <person name="Kim S."/>
            <person name="Choi T."/>
            <person name="Kim D."/>
            <person name="Ryu S."/>
            <person name="Kim W."/>
        </authorList>
    </citation>
    <scope>NUCLEOTIDE SEQUENCE [LARGE SCALE GENOMIC DNA]</scope>
    <source>
        <tissue evidence="2">Muscle</tissue>
    </source>
</reference>